<dbReference type="GO" id="GO:0016787">
    <property type="term" value="F:hydrolase activity"/>
    <property type="evidence" value="ECO:0007669"/>
    <property type="project" value="UniProtKB-KW"/>
</dbReference>
<dbReference type="PANTHER" id="PTHR40079:SF4">
    <property type="entry name" value="GH26 DOMAIN-CONTAINING PROTEIN-RELATED"/>
    <property type="match status" value="1"/>
</dbReference>
<comment type="similarity">
    <text evidence="1 4">Belongs to the glycosyl hydrolase 26 family.</text>
</comment>
<keyword evidence="2 4" id="KW-0378">Hydrolase</keyword>
<dbReference type="InterPro" id="IPR000805">
    <property type="entry name" value="Glyco_hydro_26"/>
</dbReference>
<accession>A0ABU6K880</accession>
<protein>
    <submittedName>
        <fullName evidence="6">Glycosyl hydrolase</fullName>
    </submittedName>
</protein>
<dbReference type="EMBL" id="JAYXHS010000004">
    <property type="protein sequence ID" value="MEC5387837.1"/>
    <property type="molecule type" value="Genomic_DNA"/>
</dbReference>
<dbReference type="PROSITE" id="PS51764">
    <property type="entry name" value="GH26"/>
    <property type="match status" value="1"/>
</dbReference>
<dbReference type="PANTHER" id="PTHR40079">
    <property type="entry name" value="MANNAN ENDO-1,4-BETA-MANNOSIDASE E-RELATED"/>
    <property type="match status" value="1"/>
</dbReference>
<dbReference type="SUPFAM" id="SSF51445">
    <property type="entry name" value="(Trans)glycosidases"/>
    <property type="match status" value="1"/>
</dbReference>
<feature type="active site" description="Proton donor" evidence="4">
    <location>
        <position position="169"/>
    </location>
</feature>
<gene>
    <name evidence="6" type="ORF">VVD49_19045</name>
</gene>
<sequence>MNFSLNLPVAHPLRLRSFRHTIAVTSAVLLAACSQPPSGPLDKLGADPSLTMNTSAGRPTPLLGVQQGPGCTGTGRIPQFAAWLGREPDLMLDYLDDRSWLHLTQTEWWTGCWKKAGRRPALSISMLPRAGGDTLALGASGAYDEYFRTIATKLVAAGYGDLILRIGWEFNAEWFTWRAAADPTNWVLYWRRIVTAMRSVPGANFRFDWSTAHGTRQIDPALVYPGDAYVDIIGMDIYNVSWRYKTDPVARWNELLTAPNGLEWLRKFAALHGKPISFSEWGTGTNASGTGGGDDAFFINQMAAFIRANNVIYHTYWDETSSFNAKLSNGLQPAAGAAYRENFGPQSGYAVPASAPAAAPTTK</sequence>
<evidence type="ECO:0000313" key="6">
    <source>
        <dbReference type="EMBL" id="MEC5387837.1"/>
    </source>
</evidence>
<evidence type="ECO:0000256" key="4">
    <source>
        <dbReference type="PROSITE-ProRule" id="PRU01100"/>
    </source>
</evidence>
<feature type="active site" description="Nucleophile" evidence="4">
    <location>
        <position position="280"/>
    </location>
</feature>
<name>A0ABU6K880_9RHOO</name>
<dbReference type="InterPro" id="IPR022790">
    <property type="entry name" value="GH26_dom"/>
</dbReference>
<dbReference type="RefSeq" id="WP_327600811.1">
    <property type="nucleotide sequence ID" value="NZ_JAYXHS010000004.1"/>
</dbReference>
<proteinExistence type="inferred from homology"/>
<keyword evidence="3 4" id="KW-0326">Glycosidase</keyword>
<reference evidence="6 7" key="1">
    <citation type="submission" date="2024-01" db="EMBL/GenBank/DDBJ databases">
        <title>Uliginosibacterium soil sp. nov.</title>
        <authorList>
            <person name="Lv Y."/>
        </authorList>
    </citation>
    <scope>NUCLEOTIDE SEQUENCE [LARGE SCALE GENOMIC DNA]</scope>
    <source>
        <strain evidence="6 7">H3</strain>
    </source>
</reference>
<keyword evidence="7" id="KW-1185">Reference proteome</keyword>
<comment type="caution">
    <text evidence="6">The sequence shown here is derived from an EMBL/GenBank/DDBJ whole genome shotgun (WGS) entry which is preliminary data.</text>
</comment>
<dbReference type="Pfam" id="PF02156">
    <property type="entry name" value="Glyco_hydro_26"/>
    <property type="match status" value="1"/>
</dbReference>
<dbReference type="Proteomes" id="UP001331561">
    <property type="component" value="Unassembled WGS sequence"/>
</dbReference>
<evidence type="ECO:0000256" key="2">
    <source>
        <dbReference type="ARBA" id="ARBA00022801"/>
    </source>
</evidence>
<dbReference type="InterPro" id="IPR017853">
    <property type="entry name" value="GH"/>
</dbReference>
<evidence type="ECO:0000256" key="1">
    <source>
        <dbReference type="ARBA" id="ARBA00007754"/>
    </source>
</evidence>
<evidence type="ECO:0000259" key="5">
    <source>
        <dbReference type="PROSITE" id="PS51764"/>
    </source>
</evidence>
<evidence type="ECO:0000313" key="7">
    <source>
        <dbReference type="Proteomes" id="UP001331561"/>
    </source>
</evidence>
<evidence type="ECO:0000256" key="3">
    <source>
        <dbReference type="ARBA" id="ARBA00023295"/>
    </source>
</evidence>
<dbReference type="Gene3D" id="3.20.20.80">
    <property type="entry name" value="Glycosidases"/>
    <property type="match status" value="1"/>
</dbReference>
<organism evidence="6 7">
    <name type="scientific">Uliginosibacterium silvisoli</name>
    <dbReference type="NCBI Taxonomy" id="3114758"/>
    <lineage>
        <taxon>Bacteria</taxon>
        <taxon>Pseudomonadati</taxon>
        <taxon>Pseudomonadota</taxon>
        <taxon>Betaproteobacteria</taxon>
        <taxon>Rhodocyclales</taxon>
        <taxon>Zoogloeaceae</taxon>
        <taxon>Uliginosibacterium</taxon>
    </lineage>
</organism>
<feature type="domain" description="GH26" evidence="5">
    <location>
        <begin position="35"/>
        <end position="344"/>
    </location>
</feature>